<dbReference type="PANTHER" id="PTHR45712:SF22">
    <property type="entry name" value="INSULIN-LIKE GROWTH FACTOR-BINDING PROTEIN COMPLEX ACID LABILE SUBUNIT"/>
    <property type="match status" value="1"/>
</dbReference>
<dbReference type="AlphaFoldDB" id="A0AAW1V144"/>
<dbReference type="InterPro" id="IPR032675">
    <property type="entry name" value="LRR_dom_sf"/>
</dbReference>
<evidence type="ECO:0000256" key="1">
    <source>
        <dbReference type="ARBA" id="ARBA00022614"/>
    </source>
</evidence>
<evidence type="ECO:0000313" key="5">
    <source>
        <dbReference type="Proteomes" id="UP001431783"/>
    </source>
</evidence>
<keyword evidence="5" id="KW-1185">Reference proteome</keyword>
<feature type="chain" id="PRO_5043620910" evidence="3">
    <location>
        <begin position="21"/>
        <end position="280"/>
    </location>
</feature>
<protein>
    <submittedName>
        <fullName evidence="4">Uncharacterized protein</fullName>
    </submittedName>
</protein>
<organism evidence="4 5">
    <name type="scientific">Henosepilachna vigintioctopunctata</name>
    <dbReference type="NCBI Taxonomy" id="420089"/>
    <lineage>
        <taxon>Eukaryota</taxon>
        <taxon>Metazoa</taxon>
        <taxon>Ecdysozoa</taxon>
        <taxon>Arthropoda</taxon>
        <taxon>Hexapoda</taxon>
        <taxon>Insecta</taxon>
        <taxon>Pterygota</taxon>
        <taxon>Neoptera</taxon>
        <taxon>Endopterygota</taxon>
        <taxon>Coleoptera</taxon>
        <taxon>Polyphaga</taxon>
        <taxon>Cucujiformia</taxon>
        <taxon>Coccinelloidea</taxon>
        <taxon>Coccinellidae</taxon>
        <taxon>Epilachninae</taxon>
        <taxon>Epilachnini</taxon>
        <taxon>Henosepilachna</taxon>
    </lineage>
</organism>
<evidence type="ECO:0000256" key="3">
    <source>
        <dbReference type="SAM" id="SignalP"/>
    </source>
</evidence>
<dbReference type="SUPFAM" id="SSF52058">
    <property type="entry name" value="L domain-like"/>
    <property type="match status" value="1"/>
</dbReference>
<evidence type="ECO:0000256" key="2">
    <source>
        <dbReference type="ARBA" id="ARBA00022737"/>
    </source>
</evidence>
<proteinExistence type="predicted"/>
<dbReference type="SMART" id="SM00369">
    <property type="entry name" value="LRR_TYP"/>
    <property type="match status" value="7"/>
</dbReference>
<name>A0AAW1V144_9CUCU</name>
<dbReference type="Pfam" id="PF13855">
    <property type="entry name" value="LRR_8"/>
    <property type="match status" value="1"/>
</dbReference>
<sequence length="280" mass="32606">MPIVVTAVIAASFYVLTVDCLVDSADLIWYEKDNDEPQYYYYASRDVPQGLTNTRKIIVNQRIARLRQFNYSNLENLEELKIDFCKVKEIVPGAFDSLRAIVTLTLCGNNIADIEKDVFNNLQVENLNLSNNYITYIHAQAFDNMTNLRSIILDYNQLKCWSSMWFQNTPSLAILSFRHNLFEELPDNALINFRGEIKNRTEISFDFGYNKIHIIHPRAFKCIEEFNVLNLEYNKLLMLKVETFRNVTRIKSLNLKGNPLTCFPKELLQVILEKVKNPSI</sequence>
<keyword evidence="1" id="KW-0433">Leucine-rich repeat</keyword>
<reference evidence="4 5" key="1">
    <citation type="submission" date="2023-03" db="EMBL/GenBank/DDBJ databases">
        <title>Genome insight into feeding habits of ladybird beetles.</title>
        <authorList>
            <person name="Li H.-S."/>
            <person name="Huang Y.-H."/>
            <person name="Pang H."/>
        </authorList>
    </citation>
    <scope>NUCLEOTIDE SEQUENCE [LARGE SCALE GENOMIC DNA]</scope>
    <source>
        <strain evidence="4">SYSU_2023b</strain>
        <tissue evidence="4">Whole body</tissue>
    </source>
</reference>
<dbReference type="InterPro" id="IPR003591">
    <property type="entry name" value="Leu-rich_rpt_typical-subtyp"/>
</dbReference>
<accession>A0AAW1V144</accession>
<feature type="signal peptide" evidence="3">
    <location>
        <begin position="1"/>
        <end position="20"/>
    </location>
</feature>
<keyword evidence="2" id="KW-0677">Repeat</keyword>
<dbReference type="PANTHER" id="PTHR45712">
    <property type="entry name" value="AGAP008170-PA"/>
    <property type="match status" value="1"/>
</dbReference>
<comment type="caution">
    <text evidence="4">The sequence shown here is derived from an EMBL/GenBank/DDBJ whole genome shotgun (WGS) entry which is preliminary data.</text>
</comment>
<evidence type="ECO:0000313" key="4">
    <source>
        <dbReference type="EMBL" id="KAK9888788.1"/>
    </source>
</evidence>
<dbReference type="EMBL" id="JARQZJ010000121">
    <property type="protein sequence ID" value="KAK9888788.1"/>
    <property type="molecule type" value="Genomic_DNA"/>
</dbReference>
<dbReference type="InterPro" id="IPR001611">
    <property type="entry name" value="Leu-rich_rpt"/>
</dbReference>
<dbReference type="Gene3D" id="3.80.10.10">
    <property type="entry name" value="Ribonuclease Inhibitor"/>
    <property type="match status" value="2"/>
</dbReference>
<dbReference type="Proteomes" id="UP001431783">
    <property type="component" value="Unassembled WGS sequence"/>
</dbReference>
<keyword evidence="3" id="KW-0732">Signal</keyword>
<gene>
    <name evidence="4" type="ORF">WA026_001012</name>
</gene>
<dbReference type="InterPro" id="IPR050333">
    <property type="entry name" value="SLRP"/>
</dbReference>